<dbReference type="Gene3D" id="3.90.1200.10">
    <property type="match status" value="1"/>
</dbReference>
<dbReference type="AlphaFoldDB" id="A0A9W9KNN9"/>
<dbReference type="CDD" id="cd05120">
    <property type="entry name" value="APH_ChoK_like"/>
    <property type="match status" value="1"/>
</dbReference>
<dbReference type="Pfam" id="PF01636">
    <property type="entry name" value="APH"/>
    <property type="match status" value="1"/>
</dbReference>
<accession>A0A9W9KNN9</accession>
<gene>
    <name evidence="2" type="ORF">N7532_000246</name>
</gene>
<organism evidence="2 3">
    <name type="scientific">Penicillium argentinense</name>
    <dbReference type="NCBI Taxonomy" id="1131581"/>
    <lineage>
        <taxon>Eukaryota</taxon>
        <taxon>Fungi</taxon>
        <taxon>Dikarya</taxon>
        <taxon>Ascomycota</taxon>
        <taxon>Pezizomycotina</taxon>
        <taxon>Eurotiomycetes</taxon>
        <taxon>Eurotiomycetidae</taxon>
        <taxon>Eurotiales</taxon>
        <taxon>Aspergillaceae</taxon>
        <taxon>Penicillium</taxon>
    </lineage>
</organism>
<dbReference type="InterPro" id="IPR051678">
    <property type="entry name" value="AGP_Transferase"/>
</dbReference>
<name>A0A9W9KNN9_9EURO</name>
<reference evidence="2" key="2">
    <citation type="journal article" date="2023" name="IMA Fungus">
        <title>Comparative genomic study of the Penicillium genus elucidates a diverse pangenome and 15 lateral gene transfer events.</title>
        <authorList>
            <person name="Petersen C."/>
            <person name="Sorensen T."/>
            <person name="Nielsen M.R."/>
            <person name="Sondergaard T.E."/>
            <person name="Sorensen J.L."/>
            <person name="Fitzpatrick D.A."/>
            <person name="Frisvad J.C."/>
            <person name="Nielsen K.L."/>
        </authorList>
    </citation>
    <scope>NUCLEOTIDE SEQUENCE</scope>
    <source>
        <strain evidence="2">IBT 30761</strain>
    </source>
</reference>
<dbReference type="GeneID" id="81351729"/>
<dbReference type="InterPro" id="IPR002575">
    <property type="entry name" value="Aminoglycoside_PTrfase"/>
</dbReference>
<dbReference type="SUPFAM" id="SSF56112">
    <property type="entry name" value="Protein kinase-like (PK-like)"/>
    <property type="match status" value="1"/>
</dbReference>
<keyword evidence="3" id="KW-1185">Reference proteome</keyword>
<dbReference type="Proteomes" id="UP001149074">
    <property type="component" value="Unassembled WGS sequence"/>
</dbReference>
<dbReference type="EMBL" id="JAPQKI010000001">
    <property type="protein sequence ID" value="KAJ5112201.1"/>
    <property type="molecule type" value="Genomic_DNA"/>
</dbReference>
<proteinExistence type="predicted"/>
<sequence>MKESFDIPFYATDLPCPLPTNAEIENAPDISLEYGGRRIVGVGQHFVVKFGQGVDLTEGENMLFVRENTNICVPRVFALYSDTKTGKSFIVMERIIGQTLLATWPQLTESEKQDILSDLRIHFDELRQLPSPNYFGSFGKRKLLDGIFWTEEPDPLVNGPFDSEETLNEAMMRKYCYNGGPPYRMEYLRKCLPLIFQGHKATFTHGDLQRKNIIIREKIQQDEDRTRVVLIDWEKSGWYPVYWEYCLAVCALRWDDDWPLWIDAILTPFVSEAAWLQSLRLELWS</sequence>
<evidence type="ECO:0000313" key="2">
    <source>
        <dbReference type="EMBL" id="KAJ5112201.1"/>
    </source>
</evidence>
<dbReference type="PANTHER" id="PTHR21310">
    <property type="entry name" value="AMINOGLYCOSIDE PHOSPHOTRANSFERASE-RELATED-RELATED"/>
    <property type="match status" value="1"/>
</dbReference>
<dbReference type="OrthoDB" id="4177236at2759"/>
<protein>
    <submittedName>
        <fullName evidence="2">Phosphotransferase enzyme family protein</fullName>
    </submittedName>
</protein>
<dbReference type="InterPro" id="IPR011009">
    <property type="entry name" value="Kinase-like_dom_sf"/>
</dbReference>
<reference evidence="2" key="1">
    <citation type="submission" date="2022-11" db="EMBL/GenBank/DDBJ databases">
        <authorList>
            <person name="Petersen C."/>
        </authorList>
    </citation>
    <scope>NUCLEOTIDE SEQUENCE</scope>
    <source>
        <strain evidence="2">IBT 30761</strain>
    </source>
</reference>
<comment type="caution">
    <text evidence="2">The sequence shown here is derived from an EMBL/GenBank/DDBJ whole genome shotgun (WGS) entry which is preliminary data.</text>
</comment>
<evidence type="ECO:0000259" key="1">
    <source>
        <dbReference type="Pfam" id="PF01636"/>
    </source>
</evidence>
<evidence type="ECO:0000313" key="3">
    <source>
        <dbReference type="Proteomes" id="UP001149074"/>
    </source>
</evidence>
<dbReference type="RefSeq" id="XP_056479974.1">
    <property type="nucleotide sequence ID" value="XM_056612750.1"/>
</dbReference>
<feature type="domain" description="Aminoglycoside phosphotransferase" evidence="1">
    <location>
        <begin position="72"/>
        <end position="265"/>
    </location>
</feature>
<dbReference type="PANTHER" id="PTHR21310:SF48">
    <property type="entry name" value="AMINOGLYCOSIDE PHOSPHOTRANSFERASE DOMAIN-CONTAINING PROTEIN"/>
    <property type="match status" value="1"/>
</dbReference>